<keyword evidence="2" id="KW-0472">Membrane</keyword>
<feature type="transmembrane region" description="Helical" evidence="2">
    <location>
        <begin position="77"/>
        <end position="101"/>
    </location>
</feature>
<name>A0AAV2DIR7_9ROSI</name>
<keyword evidence="4" id="KW-1185">Reference proteome</keyword>
<protein>
    <submittedName>
        <fullName evidence="3">Uncharacterized protein</fullName>
    </submittedName>
</protein>
<dbReference type="EMBL" id="OZ034816">
    <property type="protein sequence ID" value="CAL1373380.1"/>
    <property type="molecule type" value="Genomic_DNA"/>
</dbReference>
<keyword evidence="2" id="KW-1133">Transmembrane helix</keyword>
<organism evidence="3 4">
    <name type="scientific">Linum trigynum</name>
    <dbReference type="NCBI Taxonomy" id="586398"/>
    <lineage>
        <taxon>Eukaryota</taxon>
        <taxon>Viridiplantae</taxon>
        <taxon>Streptophyta</taxon>
        <taxon>Embryophyta</taxon>
        <taxon>Tracheophyta</taxon>
        <taxon>Spermatophyta</taxon>
        <taxon>Magnoliopsida</taxon>
        <taxon>eudicotyledons</taxon>
        <taxon>Gunneridae</taxon>
        <taxon>Pentapetalae</taxon>
        <taxon>rosids</taxon>
        <taxon>fabids</taxon>
        <taxon>Malpighiales</taxon>
        <taxon>Linaceae</taxon>
        <taxon>Linum</taxon>
    </lineage>
</organism>
<dbReference type="AlphaFoldDB" id="A0AAV2DIR7"/>
<evidence type="ECO:0000313" key="3">
    <source>
        <dbReference type="EMBL" id="CAL1373380.1"/>
    </source>
</evidence>
<sequence length="117" mass="13371">MFHKNKSRNINDDGMSSINDDGMSSINDDGMSSTVGSDLWIKSADIKVFVLQVAAFLCEETALYPDYAVVYQNLKLVLIYFVVIYEVESAIPFILFCFFIYNQEVSVELSYLSYLYI</sequence>
<reference evidence="3 4" key="1">
    <citation type="submission" date="2024-04" db="EMBL/GenBank/DDBJ databases">
        <authorList>
            <person name="Fracassetti M."/>
        </authorList>
    </citation>
    <scope>NUCLEOTIDE SEQUENCE [LARGE SCALE GENOMIC DNA]</scope>
</reference>
<accession>A0AAV2DIR7</accession>
<dbReference type="Proteomes" id="UP001497516">
    <property type="component" value="Chromosome 3"/>
</dbReference>
<evidence type="ECO:0000313" key="4">
    <source>
        <dbReference type="Proteomes" id="UP001497516"/>
    </source>
</evidence>
<evidence type="ECO:0000256" key="2">
    <source>
        <dbReference type="SAM" id="Phobius"/>
    </source>
</evidence>
<gene>
    <name evidence="3" type="ORF">LTRI10_LOCUS15310</name>
</gene>
<proteinExistence type="predicted"/>
<evidence type="ECO:0000256" key="1">
    <source>
        <dbReference type="SAM" id="MobiDB-lite"/>
    </source>
</evidence>
<keyword evidence="2" id="KW-0812">Transmembrane</keyword>
<feature type="region of interest" description="Disordered" evidence="1">
    <location>
        <begin position="1"/>
        <end position="22"/>
    </location>
</feature>